<dbReference type="PANTHER" id="PTHR30055">
    <property type="entry name" value="HTH-TYPE TRANSCRIPTIONAL REGULATOR RUTR"/>
    <property type="match status" value="1"/>
</dbReference>
<feature type="DNA-binding region" description="H-T-H motif" evidence="5">
    <location>
        <begin position="31"/>
        <end position="50"/>
    </location>
</feature>
<gene>
    <name evidence="7" type="ORF">SAMN05661093_08391</name>
</gene>
<keyword evidence="3 5" id="KW-0238">DNA-binding</keyword>
<proteinExistence type="predicted"/>
<dbReference type="InterPro" id="IPR001647">
    <property type="entry name" value="HTH_TetR"/>
</dbReference>
<organism evidence="7 8">
    <name type="scientific">Kibdelosporangium aridum</name>
    <dbReference type="NCBI Taxonomy" id="2030"/>
    <lineage>
        <taxon>Bacteria</taxon>
        <taxon>Bacillati</taxon>
        <taxon>Actinomycetota</taxon>
        <taxon>Actinomycetes</taxon>
        <taxon>Pseudonocardiales</taxon>
        <taxon>Pseudonocardiaceae</taxon>
        <taxon>Kibdelosporangium</taxon>
    </lineage>
</organism>
<dbReference type="OrthoDB" id="3288227at2"/>
<dbReference type="PROSITE" id="PS50977">
    <property type="entry name" value="HTH_TETR_2"/>
    <property type="match status" value="1"/>
</dbReference>
<dbReference type="PANTHER" id="PTHR30055:SF234">
    <property type="entry name" value="HTH-TYPE TRANSCRIPTIONAL REGULATOR BETI"/>
    <property type="match status" value="1"/>
</dbReference>
<dbReference type="InterPro" id="IPR039538">
    <property type="entry name" value="BetI_C"/>
</dbReference>
<evidence type="ECO:0000256" key="1">
    <source>
        <dbReference type="ARBA" id="ARBA00022491"/>
    </source>
</evidence>
<dbReference type="PRINTS" id="PR00455">
    <property type="entry name" value="HTHTETR"/>
</dbReference>
<dbReference type="SUPFAM" id="SSF48498">
    <property type="entry name" value="Tetracyclin repressor-like, C-terminal domain"/>
    <property type="match status" value="1"/>
</dbReference>
<evidence type="ECO:0000256" key="4">
    <source>
        <dbReference type="ARBA" id="ARBA00023163"/>
    </source>
</evidence>
<evidence type="ECO:0000313" key="7">
    <source>
        <dbReference type="EMBL" id="SMD24272.1"/>
    </source>
</evidence>
<dbReference type="InterPro" id="IPR009057">
    <property type="entry name" value="Homeodomain-like_sf"/>
</dbReference>
<evidence type="ECO:0000256" key="3">
    <source>
        <dbReference type="ARBA" id="ARBA00023125"/>
    </source>
</evidence>
<keyword evidence="8" id="KW-1185">Reference proteome</keyword>
<dbReference type="Proteomes" id="UP000192674">
    <property type="component" value="Unassembled WGS sequence"/>
</dbReference>
<dbReference type="EMBL" id="FWXV01000010">
    <property type="protein sequence ID" value="SMD24272.1"/>
    <property type="molecule type" value="Genomic_DNA"/>
</dbReference>
<name>A0A1W2FRC6_KIBAR</name>
<keyword evidence="1" id="KW-0678">Repressor</keyword>
<keyword evidence="4" id="KW-0804">Transcription</keyword>
<evidence type="ECO:0000313" key="8">
    <source>
        <dbReference type="Proteomes" id="UP000192674"/>
    </source>
</evidence>
<protein>
    <submittedName>
        <fullName evidence="7">Transcriptional regulator, TetR family</fullName>
    </submittedName>
</protein>
<dbReference type="Pfam" id="PF00440">
    <property type="entry name" value="TetR_N"/>
    <property type="match status" value="1"/>
</dbReference>
<dbReference type="SUPFAM" id="SSF46689">
    <property type="entry name" value="Homeodomain-like"/>
    <property type="match status" value="1"/>
</dbReference>
<keyword evidence="2" id="KW-0805">Transcription regulation</keyword>
<dbReference type="InterPro" id="IPR036271">
    <property type="entry name" value="Tet_transcr_reg_TetR-rel_C_sf"/>
</dbReference>
<dbReference type="GO" id="GO:0003700">
    <property type="term" value="F:DNA-binding transcription factor activity"/>
    <property type="evidence" value="ECO:0007669"/>
    <property type="project" value="TreeGrafter"/>
</dbReference>
<dbReference type="InterPro" id="IPR050109">
    <property type="entry name" value="HTH-type_TetR-like_transc_reg"/>
</dbReference>
<sequence>MPRPSVEAERKDQILRATCQVIAEQGYVNLRVSDVAKKAGVSGGTVHYYFDSKRDLVHAAFEYNFARSLERRRWILDSPDDPFSRLRFVIDSYLPVDEETVEAWRVWAALWAEGLREPNLQELNERMYGEWRRLVASIIRDGQDSGQIRAGDPVQFANMLISMIDGMAFQVLLHSQNMTVQRMKATCLAYVDSLSQSPVSSK</sequence>
<dbReference type="Gene3D" id="1.10.357.10">
    <property type="entry name" value="Tetracycline Repressor, domain 2"/>
    <property type="match status" value="1"/>
</dbReference>
<evidence type="ECO:0000259" key="6">
    <source>
        <dbReference type="PROSITE" id="PS50977"/>
    </source>
</evidence>
<evidence type="ECO:0000256" key="2">
    <source>
        <dbReference type="ARBA" id="ARBA00023015"/>
    </source>
</evidence>
<reference evidence="7 8" key="1">
    <citation type="submission" date="2017-04" db="EMBL/GenBank/DDBJ databases">
        <authorList>
            <person name="Afonso C.L."/>
            <person name="Miller P.J."/>
            <person name="Scott M.A."/>
            <person name="Spackman E."/>
            <person name="Goraichik I."/>
            <person name="Dimitrov K.M."/>
            <person name="Suarez D.L."/>
            <person name="Swayne D.E."/>
        </authorList>
    </citation>
    <scope>NUCLEOTIDE SEQUENCE [LARGE SCALE GENOMIC DNA]</scope>
    <source>
        <strain evidence="7 8">DSM 43828</strain>
    </source>
</reference>
<feature type="domain" description="HTH tetR-type" evidence="6">
    <location>
        <begin position="8"/>
        <end position="68"/>
    </location>
</feature>
<dbReference type="AlphaFoldDB" id="A0A1W2FRC6"/>
<dbReference type="RefSeq" id="WP_033389240.1">
    <property type="nucleotide sequence ID" value="NZ_FWXV01000010.1"/>
</dbReference>
<evidence type="ECO:0000256" key="5">
    <source>
        <dbReference type="PROSITE-ProRule" id="PRU00335"/>
    </source>
</evidence>
<accession>A0A1W2FRC6</accession>
<dbReference type="GO" id="GO:0000976">
    <property type="term" value="F:transcription cis-regulatory region binding"/>
    <property type="evidence" value="ECO:0007669"/>
    <property type="project" value="TreeGrafter"/>
</dbReference>
<dbReference type="Pfam" id="PF13977">
    <property type="entry name" value="TetR_C_6"/>
    <property type="match status" value="1"/>
</dbReference>